<dbReference type="SUPFAM" id="SSF54373">
    <property type="entry name" value="FAD-linked reductases, C-terminal domain"/>
    <property type="match status" value="1"/>
</dbReference>
<evidence type="ECO:0000256" key="6">
    <source>
        <dbReference type="ARBA" id="ARBA00012402"/>
    </source>
</evidence>
<gene>
    <name evidence="14" type="primary">hemG</name>
    <name evidence="14" type="ORF">PO878_04195</name>
</gene>
<evidence type="ECO:0000256" key="8">
    <source>
        <dbReference type="ARBA" id="ARBA00022630"/>
    </source>
</evidence>
<keyword evidence="9 12" id="KW-0274">FAD</keyword>
<dbReference type="Gene3D" id="3.50.50.60">
    <property type="entry name" value="FAD/NAD(P)-binding domain"/>
    <property type="match status" value="1"/>
</dbReference>
<proteinExistence type="inferred from homology"/>
<dbReference type="NCBIfam" id="TIGR00562">
    <property type="entry name" value="proto_IX_ox"/>
    <property type="match status" value="1"/>
</dbReference>
<dbReference type="AlphaFoldDB" id="A0AAE9Y730"/>
<evidence type="ECO:0000313" key="14">
    <source>
        <dbReference type="EMBL" id="WCO67924.1"/>
    </source>
</evidence>
<dbReference type="EC" id="1.3.3.15" evidence="6 12"/>
<keyword evidence="11 12" id="KW-0350">Heme biosynthesis</keyword>
<evidence type="ECO:0000256" key="12">
    <source>
        <dbReference type="RuleBase" id="RU364052"/>
    </source>
</evidence>
<keyword evidence="10 12" id="KW-0560">Oxidoreductase</keyword>
<evidence type="ECO:0000256" key="4">
    <source>
        <dbReference type="ARBA" id="ARBA00004744"/>
    </source>
</evidence>
<comment type="cofactor">
    <cofactor evidence="2 12">
        <name>FAD</name>
        <dbReference type="ChEBI" id="CHEBI:57692"/>
    </cofactor>
</comment>
<feature type="domain" description="Amine oxidase" evidence="13">
    <location>
        <begin position="10"/>
        <end position="460"/>
    </location>
</feature>
<dbReference type="SUPFAM" id="SSF51905">
    <property type="entry name" value="FAD/NAD(P)-binding domain"/>
    <property type="match status" value="1"/>
</dbReference>
<keyword evidence="8 12" id="KW-0285">Flavoprotein</keyword>
<dbReference type="InterPro" id="IPR036188">
    <property type="entry name" value="FAD/NAD-bd_sf"/>
</dbReference>
<dbReference type="EMBL" id="CP116942">
    <property type="protein sequence ID" value="WCO67924.1"/>
    <property type="molecule type" value="Genomic_DNA"/>
</dbReference>
<dbReference type="Gene3D" id="1.10.3110.10">
    <property type="entry name" value="protoporphyrinogen ix oxidase, domain 3"/>
    <property type="match status" value="1"/>
</dbReference>
<organism evidence="14 15">
    <name type="scientific">Iamia majanohamensis</name>
    <dbReference type="NCBI Taxonomy" id="467976"/>
    <lineage>
        <taxon>Bacteria</taxon>
        <taxon>Bacillati</taxon>
        <taxon>Actinomycetota</taxon>
        <taxon>Acidimicrobiia</taxon>
        <taxon>Acidimicrobiales</taxon>
        <taxon>Iamiaceae</taxon>
        <taxon>Iamia</taxon>
    </lineage>
</organism>
<sequence>MAVLVAGGGISGLAAALHLVEAGAEVVLVEPDDRLGGMVRTSTFAGRAVDEGADAFLVRTPAALDLARRVGLGDDLVHPAQRRALVWQGDALHLLPPQVMGVPIDVEALAATGLVTADGLDRLRRDLTAPATPLPDHDVTIDEALGPRLGPEVMAHLVDPLVGGINAGATARQSLAAVTPQLDRARRDAAHASLVEACRAQVAAARAAGADPDAPIFATPLGGMARLPAAVAAAAEATGRLEVRLGVGLASLSPGPRAELTDGTGLDVDGVVVATPGWAAAEVLADLAPAAATTLGAVEHTSVAFVRVALRPEAVGRPVDGSGVLVPRSQGRAVTACSWASGKWAHLAPDRGDGTVVVRAAVGRDDDQGAVGLDDDDLAGVVVDDLTAMLDLREPPAEVDVRRWPRAFPQYHPGHLDRVARLEADLAAAAPTVALAGMHLRGVGIPASVGGAQAAAARVLAALDGS</sequence>
<evidence type="ECO:0000256" key="11">
    <source>
        <dbReference type="ARBA" id="ARBA00023133"/>
    </source>
</evidence>
<protein>
    <recommendedName>
        <fullName evidence="7 12">Coproporphyrinogen III oxidase</fullName>
        <ecNumber evidence="6 12">1.3.3.15</ecNumber>
    </recommendedName>
</protein>
<keyword evidence="12" id="KW-0963">Cytoplasm</keyword>
<dbReference type="KEGG" id="ima:PO878_04195"/>
<evidence type="ECO:0000313" key="15">
    <source>
        <dbReference type="Proteomes" id="UP001216390"/>
    </source>
</evidence>
<comment type="pathway">
    <text evidence="4 12">Porphyrin-containing compound metabolism; protoheme biosynthesis.</text>
</comment>
<comment type="function">
    <text evidence="3 12">Involved in coproporphyrin-dependent heme b biosynthesis. Catalyzes the oxidation of coproporphyrinogen III to coproporphyrin III.</text>
</comment>
<evidence type="ECO:0000256" key="2">
    <source>
        <dbReference type="ARBA" id="ARBA00001974"/>
    </source>
</evidence>
<comment type="subcellular location">
    <subcellularLocation>
        <location evidence="12">Cytoplasm</location>
    </subcellularLocation>
</comment>
<evidence type="ECO:0000256" key="1">
    <source>
        <dbReference type="ARBA" id="ARBA00001755"/>
    </source>
</evidence>
<name>A0AAE9Y730_9ACTN</name>
<reference evidence="14" key="1">
    <citation type="submission" date="2023-01" db="EMBL/GenBank/DDBJ databases">
        <title>The diversity of Class Acidimicrobiia in South China Sea sediment environments and the proposal of Iamia marina sp. nov., a novel species of the genus Iamia.</title>
        <authorList>
            <person name="He Y."/>
            <person name="Tian X."/>
        </authorList>
    </citation>
    <scope>NUCLEOTIDE SEQUENCE</scope>
    <source>
        <strain evidence="14">DSM 19957</strain>
    </source>
</reference>
<dbReference type="InterPro" id="IPR002937">
    <property type="entry name" value="Amino_oxidase"/>
</dbReference>
<evidence type="ECO:0000256" key="5">
    <source>
        <dbReference type="ARBA" id="ARBA00008310"/>
    </source>
</evidence>
<evidence type="ECO:0000256" key="9">
    <source>
        <dbReference type="ARBA" id="ARBA00022827"/>
    </source>
</evidence>
<evidence type="ECO:0000256" key="10">
    <source>
        <dbReference type="ARBA" id="ARBA00023002"/>
    </source>
</evidence>
<keyword evidence="15" id="KW-1185">Reference proteome</keyword>
<accession>A0AAE9Y730</accession>
<evidence type="ECO:0000256" key="3">
    <source>
        <dbReference type="ARBA" id="ARBA00002185"/>
    </source>
</evidence>
<dbReference type="PANTHER" id="PTHR42923:SF3">
    <property type="entry name" value="PROTOPORPHYRINOGEN OXIDASE"/>
    <property type="match status" value="1"/>
</dbReference>
<comment type="similarity">
    <text evidence="5 12">Belongs to the protoporphyrinogen/coproporphyrinogen oxidase family. Coproporphyrinogen III oxidase subfamily.</text>
</comment>
<dbReference type="RefSeq" id="WP_272737442.1">
    <property type="nucleotide sequence ID" value="NZ_CP116942.1"/>
</dbReference>
<evidence type="ECO:0000256" key="7">
    <source>
        <dbReference type="ARBA" id="ARBA00019046"/>
    </source>
</evidence>
<evidence type="ECO:0000259" key="13">
    <source>
        <dbReference type="Pfam" id="PF01593"/>
    </source>
</evidence>
<dbReference type="Gene3D" id="3.90.660.20">
    <property type="entry name" value="Protoporphyrinogen oxidase, mitochondrial, domain 2"/>
    <property type="match status" value="1"/>
</dbReference>
<dbReference type="Pfam" id="PF01593">
    <property type="entry name" value="Amino_oxidase"/>
    <property type="match status" value="1"/>
</dbReference>
<comment type="catalytic activity">
    <reaction evidence="1">
        <text>coproporphyrinogen III + 3 O2 = coproporphyrin III + 3 H2O2</text>
        <dbReference type="Rhea" id="RHEA:43436"/>
        <dbReference type="ChEBI" id="CHEBI:15379"/>
        <dbReference type="ChEBI" id="CHEBI:16240"/>
        <dbReference type="ChEBI" id="CHEBI:57309"/>
        <dbReference type="ChEBI" id="CHEBI:131725"/>
        <dbReference type="EC" id="1.3.3.15"/>
    </reaction>
    <physiologicalReaction direction="left-to-right" evidence="1">
        <dbReference type="Rhea" id="RHEA:43437"/>
    </physiologicalReaction>
</comment>
<dbReference type="GO" id="GO:0006783">
    <property type="term" value="P:heme biosynthetic process"/>
    <property type="evidence" value="ECO:0007669"/>
    <property type="project" value="UniProtKB-UniRule"/>
</dbReference>
<dbReference type="PANTHER" id="PTHR42923">
    <property type="entry name" value="PROTOPORPHYRINOGEN OXIDASE"/>
    <property type="match status" value="1"/>
</dbReference>
<dbReference type="GO" id="GO:0005737">
    <property type="term" value="C:cytoplasm"/>
    <property type="evidence" value="ECO:0007669"/>
    <property type="project" value="UniProtKB-SubCell"/>
</dbReference>
<dbReference type="InterPro" id="IPR050464">
    <property type="entry name" value="Zeta_carotene_desat/Oxidored"/>
</dbReference>
<dbReference type="GO" id="GO:0004729">
    <property type="term" value="F:oxygen-dependent protoporphyrinogen oxidase activity"/>
    <property type="evidence" value="ECO:0007669"/>
    <property type="project" value="UniProtKB-UniRule"/>
</dbReference>
<dbReference type="Proteomes" id="UP001216390">
    <property type="component" value="Chromosome"/>
</dbReference>
<dbReference type="InterPro" id="IPR004572">
    <property type="entry name" value="Protoporphyrinogen_oxidase"/>
</dbReference>